<name>A0A6H5HCS7_9HEMI</name>
<sequence length="293" mass="33200">NFFPRSENPLRLPDAVAGVPSLFRSLFASVQAQFYGVAHSFYHSLEALKSLYNVHAGYFQQFGEAVAHAFFAVKAFVFGTFSALAISVSHFFEYIAGLWETFRTGTSQTMSRLWEKEQTWKTQVFSRFDDGRDYISKKVTQTFEFFSSGFHQCGQAVRNFQAKSTDMFMTAKDYWRNMAVKVRTSVGGAVDEAEEKIVVNAKGIVVTIRAGYENLVNRLKNVNVKDSMVIVRARVENLIKGFKISNIRAKFSEANETIVIYMRGSFEKSKDLMHSWKSSIASNAAEGKRLLIL</sequence>
<dbReference type="AlphaFoldDB" id="A0A6H5HCS7"/>
<keyword evidence="2" id="KW-1185">Reference proteome</keyword>
<dbReference type="EMBL" id="CADCXU010027004">
    <property type="protein sequence ID" value="CAB0013754.1"/>
    <property type="molecule type" value="Genomic_DNA"/>
</dbReference>
<protein>
    <submittedName>
        <fullName evidence="1">Uncharacterized protein</fullName>
    </submittedName>
</protein>
<feature type="non-terminal residue" evidence="1">
    <location>
        <position position="1"/>
    </location>
</feature>
<organism evidence="1 2">
    <name type="scientific">Nesidiocoris tenuis</name>
    <dbReference type="NCBI Taxonomy" id="355587"/>
    <lineage>
        <taxon>Eukaryota</taxon>
        <taxon>Metazoa</taxon>
        <taxon>Ecdysozoa</taxon>
        <taxon>Arthropoda</taxon>
        <taxon>Hexapoda</taxon>
        <taxon>Insecta</taxon>
        <taxon>Pterygota</taxon>
        <taxon>Neoptera</taxon>
        <taxon>Paraneoptera</taxon>
        <taxon>Hemiptera</taxon>
        <taxon>Heteroptera</taxon>
        <taxon>Panheteroptera</taxon>
        <taxon>Cimicomorpha</taxon>
        <taxon>Miridae</taxon>
        <taxon>Dicyphina</taxon>
        <taxon>Nesidiocoris</taxon>
    </lineage>
</organism>
<accession>A0A6H5HCS7</accession>
<reference evidence="1 2" key="1">
    <citation type="submission" date="2020-02" db="EMBL/GenBank/DDBJ databases">
        <authorList>
            <person name="Ferguson B K."/>
        </authorList>
    </citation>
    <scope>NUCLEOTIDE SEQUENCE [LARGE SCALE GENOMIC DNA]</scope>
</reference>
<evidence type="ECO:0000313" key="1">
    <source>
        <dbReference type="EMBL" id="CAB0013754.1"/>
    </source>
</evidence>
<dbReference type="Proteomes" id="UP000479000">
    <property type="component" value="Unassembled WGS sequence"/>
</dbReference>
<gene>
    <name evidence="1" type="ORF">NTEN_LOCUS18325</name>
</gene>
<evidence type="ECO:0000313" key="2">
    <source>
        <dbReference type="Proteomes" id="UP000479000"/>
    </source>
</evidence>
<proteinExistence type="predicted"/>